<dbReference type="KEGG" id="rte:GSU10_05830"/>
<evidence type="ECO:0000313" key="3">
    <source>
        <dbReference type="EMBL" id="QHC55197.1"/>
    </source>
</evidence>
<sequence length="61" mass="7032">MVREDSQIEPREAVPTGDAALDDLTDALLVIEEQPLAARSSEYSRLQEHLRRRLENADRER</sequence>
<dbReference type="EMBL" id="LIIN01000221">
    <property type="protein sequence ID" value="KZX19745.1"/>
    <property type="molecule type" value="Genomic_DNA"/>
</dbReference>
<protein>
    <submittedName>
        <fullName evidence="2">Uncharacterized protein</fullName>
    </submittedName>
</protein>
<evidence type="ECO:0000256" key="1">
    <source>
        <dbReference type="SAM" id="MobiDB-lite"/>
    </source>
</evidence>
<dbReference type="Proteomes" id="UP000465031">
    <property type="component" value="Chromosome"/>
</dbReference>
<proteinExistence type="predicted"/>
<gene>
    <name evidence="2" type="ORF">ACH61_03155</name>
    <name evidence="3" type="ORF">GSU10_05830</name>
</gene>
<dbReference type="AlphaFoldDB" id="A0A162FMU5"/>
<evidence type="ECO:0000313" key="2">
    <source>
        <dbReference type="EMBL" id="KZX19745.1"/>
    </source>
</evidence>
<keyword evidence="4" id="KW-1185">Reference proteome</keyword>
<reference evidence="3" key="3">
    <citation type="submission" date="2019-12" db="EMBL/GenBank/DDBJ databases">
        <title>Complete and Draft Genome Sequences of New Strains and Members of Some Known Species of the Genus Rathayibacter isolated from Plants.</title>
        <authorList>
            <person name="Tarlachkov S.V."/>
            <person name="Starodumova I.P."/>
            <person name="Dorofeeva L.V."/>
            <person name="Prisyazhnaya N.V."/>
            <person name="Leyn S.A."/>
            <person name="Zlamal J.E."/>
            <person name="Elane M.L."/>
            <person name="Osterman A.L."/>
            <person name="Nadler S.A."/>
            <person name="Subbotin S.A."/>
            <person name="Evtushenko L.I."/>
        </authorList>
    </citation>
    <scope>NUCLEOTIDE SEQUENCE</scope>
    <source>
        <strain evidence="3">VKM Ac-2761</strain>
    </source>
</reference>
<feature type="compositionally biased region" description="Basic and acidic residues" evidence="1">
    <location>
        <begin position="45"/>
        <end position="61"/>
    </location>
</feature>
<accession>A0A162FMU5</accession>
<dbReference type="Proteomes" id="UP000076717">
    <property type="component" value="Unassembled WGS sequence"/>
</dbReference>
<organism evidence="2 4">
    <name type="scientific">Rathayibacter tanaceti</name>
    <dbReference type="NCBI Taxonomy" id="1671680"/>
    <lineage>
        <taxon>Bacteria</taxon>
        <taxon>Bacillati</taxon>
        <taxon>Actinomycetota</taxon>
        <taxon>Actinomycetes</taxon>
        <taxon>Micrococcales</taxon>
        <taxon>Microbacteriaceae</taxon>
        <taxon>Rathayibacter</taxon>
    </lineage>
</organism>
<reference evidence="2 4" key="1">
    <citation type="submission" date="2015-08" db="EMBL/GenBank/DDBJ databases">
        <title>Draft Genome Sequence of Rathayibacter sp. Strain VKM Ac-2596 Isolated from Leaf Gall Induced by Plant-Parasitic Nematodes.</title>
        <authorList>
            <person name="Vasilenko O.V."/>
            <person name="Starodumova I.P."/>
            <person name="Tarlachkov S.V."/>
            <person name="Dorofeeva L.V."/>
            <person name="Evtushenko L.I."/>
        </authorList>
    </citation>
    <scope>NUCLEOTIDE SEQUENCE [LARGE SCALE GENOMIC DNA]</scope>
    <source>
        <strain evidence="2 4">VKM Ac-2596</strain>
    </source>
</reference>
<feature type="region of interest" description="Disordered" evidence="1">
    <location>
        <begin position="39"/>
        <end position="61"/>
    </location>
</feature>
<dbReference type="EMBL" id="CP047186">
    <property type="protein sequence ID" value="QHC55197.1"/>
    <property type="molecule type" value="Genomic_DNA"/>
</dbReference>
<evidence type="ECO:0000313" key="5">
    <source>
        <dbReference type="Proteomes" id="UP000465031"/>
    </source>
</evidence>
<name>A0A162FMU5_9MICO</name>
<evidence type="ECO:0000313" key="4">
    <source>
        <dbReference type="Proteomes" id="UP000076717"/>
    </source>
</evidence>
<reference evidence="5" key="2">
    <citation type="submission" date="2019-12" db="EMBL/GenBank/DDBJ databases">
        <title>Complete and draft genome sequences of new strains and members of some known species of the genus Rathayibacter isolated from plants.</title>
        <authorList>
            <person name="Tarlachkov S.V."/>
            <person name="Starodumova I.P."/>
            <person name="Dorofeeva L.V."/>
            <person name="Prisyazhnaya N.V."/>
            <person name="Leyn S."/>
            <person name="Zlamal J."/>
            <person name="Elan M."/>
            <person name="Osterman A.L."/>
            <person name="Nadler S."/>
            <person name="Subbotin S.A."/>
            <person name="Evtushenko L.I."/>
        </authorList>
    </citation>
    <scope>NUCLEOTIDE SEQUENCE [LARGE SCALE GENOMIC DNA]</scope>
    <source>
        <strain evidence="5">VKM Ac-2761</strain>
    </source>
</reference>
<dbReference type="RefSeq" id="WP_068213622.1">
    <property type="nucleotide sequence ID" value="NZ_CP047186.1"/>
</dbReference>